<evidence type="ECO:0000259" key="9">
    <source>
        <dbReference type="PROSITE" id="PS50262"/>
    </source>
</evidence>
<sequence length="424" mass="48282">MAEDNKEKDINLNSQCPGFVTGRWNTTKPWPENLTSTAAPSSQNFTLPEGCVVLQFEDFIPWDNEDNLISAEFEQFFHRVVTGWVLPMIFLIGAPTNVMNMVVFYKLGLKERINVCLFSLSLADELYMIRNMFLYAERIFTQSTIARYGPMVRFITNNNLIGFVGFTWVSQIISAIIASERCFCIVSPLHSQTVLKTRTTAIFIATCFIVVVGLCFVVATRYRVMCVYDPISGAVTDAVGSSEFYFQHQKFIDYLDSVVYGVTIPGAALVTVTLTTIVTAVKLRQVVAERADMSSCKISAREVAVTRMLICNSILFIVCVFPISFFRLVLFFVPELNSGRRYHNTFLTALWVLDVVAYINSSFNFFIYYKMGSRYRETFKELFCKRRCLRNQTIGNTREQDLQQSIHSAVSTIKITSSSSEHRH</sequence>
<keyword evidence="11" id="KW-1185">Reference proteome</keyword>
<reference evidence="10 11" key="1">
    <citation type="journal article" date="2023" name="Sci. Data">
        <title>Genome assembly of the Korean intertidal mud-creeper Batillaria attramentaria.</title>
        <authorList>
            <person name="Patra A.K."/>
            <person name="Ho P.T."/>
            <person name="Jun S."/>
            <person name="Lee S.J."/>
            <person name="Kim Y."/>
            <person name="Won Y.J."/>
        </authorList>
    </citation>
    <scope>NUCLEOTIDE SEQUENCE [LARGE SCALE GENOMIC DNA]</scope>
    <source>
        <strain evidence="10">Wonlab-2016</strain>
    </source>
</reference>
<dbReference type="PANTHER" id="PTHR24243">
    <property type="entry name" value="G-PROTEIN COUPLED RECEPTOR"/>
    <property type="match status" value="1"/>
</dbReference>
<keyword evidence="2 8" id="KW-0812">Transmembrane</keyword>
<comment type="caution">
    <text evidence="10">The sequence shown here is derived from an EMBL/GenBank/DDBJ whole genome shotgun (WGS) entry which is preliminary data.</text>
</comment>
<evidence type="ECO:0000256" key="3">
    <source>
        <dbReference type="ARBA" id="ARBA00022989"/>
    </source>
</evidence>
<dbReference type="InterPro" id="IPR000276">
    <property type="entry name" value="GPCR_Rhodpsn"/>
</dbReference>
<dbReference type="SUPFAM" id="SSF81321">
    <property type="entry name" value="Family A G protein-coupled receptor-like"/>
    <property type="match status" value="1"/>
</dbReference>
<name>A0ABD0LU57_9CAEN</name>
<dbReference type="Gene3D" id="1.20.1070.10">
    <property type="entry name" value="Rhodopsin 7-helix transmembrane proteins"/>
    <property type="match status" value="1"/>
</dbReference>
<evidence type="ECO:0000256" key="2">
    <source>
        <dbReference type="ARBA" id="ARBA00022692"/>
    </source>
</evidence>
<feature type="domain" description="G-protein coupled receptors family 1 profile" evidence="9">
    <location>
        <begin position="96"/>
        <end position="368"/>
    </location>
</feature>
<evidence type="ECO:0000256" key="4">
    <source>
        <dbReference type="ARBA" id="ARBA00023040"/>
    </source>
</evidence>
<gene>
    <name evidence="10" type="ORF">BaRGS_00006435</name>
</gene>
<feature type="transmembrane region" description="Helical" evidence="8">
    <location>
        <begin position="304"/>
        <end position="326"/>
    </location>
</feature>
<feature type="transmembrane region" description="Helical" evidence="8">
    <location>
        <begin position="258"/>
        <end position="283"/>
    </location>
</feature>
<keyword evidence="5 8" id="KW-0472">Membrane</keyword>
<dbReference type="GO" id="GO:0016020">
    <property type="term" value="C:membrane"/>
    <property type="evidence" value="ECO:0007669"/>
    <property type="project" value="UniProtKB-SubCell"/>
</dbReference>
<dbReference type="PANTHER" id="PTHR24243:SF233">
    <property type="entry name" value="THYROTROPIN-RELEASING HORMONE RECEPTOR"/>
    <property type="match status" value="1"/>
</dbReference>
<accession>A0ABD0LU57</accession>
<dbReference type="InterPro" id="IPR017452">
    <property type="entry name" value="GPCR_Rhodpsn_7TM"/>
</dbReference>
<organism evidence="10 11">
    <name type="scientific">Batillaria attramentaria</name>
    <dbReference type="NCBI Taxonomy" id="370345"/>
    <lineage>
        <taxon>Eukaryota</taxon>
        <taxon>Metazoa</taxon>
        <taxon>Spiralia</taxon>
        <taxon>Lophotrochozoa</taxon>
        <taxon>Mollusca</taxon>
        <taxon>Gastropoda</taxon>
        <taxon>Caenogastropoda</taxon>
        <taxon>Sorbeoconcha</taxon>
        <taxon>Cerithioidea</taxon>
        <taxon>Batillariidae</taxon>
        <taxon>Batillaria</taxon>
    </lineage>
</organism>
<evidence type="ECO:0000256" key="7">
    <source>
        <dbReference type="ARBA" id="ARBA00023224"/>
    </source>
</evidence>
<feature type="transmembrane region" description="Helical" evidence="8">
    <location>
        <begin position="200"/>
        <end position="219"/>
    </location>
</feature>
<protein>
    <recommendedName>
        <fullName evidence="9">G-protein coupled receptors family 1 profile domain-containing protein</fullName>
    </recommendedName>
</protein>
<dbReference type="Proteomes" id="UP001519460">
    <property type="component" value="Unassembled WGS sequence"/>
</dbReference>
<evidence type="ECO:0000313" key="11">
    <source>
        <dbReference type="Proteomes" id="UP001519460"/>
    </source>
</evidence>
<keyword evidence="7" id="KW-0807">Transducer</keyword>
<comment type="subcellular location">
    <subcellularLocation>
        <location evidence="1">Membrane</location>
        <topology evidence="1">Multi-pass membrane protein</topology>
    </subcellularLocation>
</comment>
<evidence type="ECO:0000256" key="5">
    <source>
        <dbReference type="ARBA" id="ARBA00023136"/>
    </source>
</evidence>
<keyword evidence="4" id="KW-0297">G-protein coupled receptor</keyword>
<dbReference type="Pfam" id="PF10324">
    <property type="entry name" value="7TM_GPCR_Srw"/>
    <property type="match status" value="1"/>
</dbReference>
<feature type="transmembrane region" description="Helical" evidence="8">
    <location>
        <begin position="346"/>
        <end position="369"/>
    </location>
</feature>
<dbReference type="EMBL" id="JACVVK020000026">
    <property type="protein sequence ID" value="KAK7502482.1"/>
    <property type="molecule type" value="Genomic_DNA"/>
</dbReference>
<evidence type="ECO:0000256" key="6">
    <source>
        <dbReference type="ARBA" id="ARBA00023170"/>
    </source>
</evidence>
<feature type="transmembrane region" description="Helical" evidence="8">
    <location>
        <begin position="84"/>
        <end position="105"/>
    </location>
</feature>
<keyword evidence="6" id="KW-0675">Receptor</keyword>
<proteinExistence type="predicted"/>
<evidence type="ECO:0000256" key="1">
    <source>
        <dbReference type="ARBA" id="ARBA00004141"/>
    </source>
</evidence>
<dbReference type="InterPro" id="IPR019427">
    <property type="entry name" value="7TM_GPCR_serpentine_rcpt_Srw"/>
</dbReference>
<dbReference type="PRINTS" id="PR00237">
    <property type="entry name" value="GPCRRHODOPSN"/>
</dbReference>
<dbReference type="AlphaFoldDB" id="A0ABD0LU57"/>
<evidence type="ECO:0000313" key="10">
    <source>
        <dbReference type="EMBL" id="KAK7502482.1"/>
    </source>
</evidence>
<feature type="transmembrane region" description="Helical" evidence="8">
    <location>
        <begin position="160"/>
        <end position="179"/>
    </location>
</feature>
<dbReference type="PROSITE" id="PS50262">
    <property type="entry name" value="G_PROTEIN_RECEP_F1_2"/>
    <property type="match status" value="1"/>
</dbReference>
<keyword evidence="3 8" id="KW-1133">Transmembrane helix</keyword>
<evidence type="ECO:0000256" key="8">
    <source>
        <dbReference type="SAM" id="Phobius"/>
    </source>
</evidence>
<dbReference type="GO" id="GO:0004930">
    <property type="term" value="F:G protein-coupled receptor activity"/>
    <property type="evidence" value="ECO:0007669"/>
    <property type="project" value="UniProtKB-KW"/>
</dbReference>